<evidence type="ECO:0000313" key="9">
    <source>
        <dbReference type="Proteomes" id="UP001516400"/>
    </source>
</evidence>
<feature type="binding site" evidence="4">
    <location>
        <position position="191"/>
    </location>
    <ligand>
        <name>Ca(2+)</name>
        <dbReference type="ChEBI" id="CHEBI:29108"/>
    </ligand>
</feature>
<dbReference type="PRINTS" id="PR00821">
    <property type="entry name" value="TAGLIPASE"/>
</dbReference>
<keyword evidence="4" id="KW-0479">Metal-binding</keyword>
<dbReference type="SUPFAM" id="SSF53474">
    <property type="entry name" value="alpha/beta-Hydrolases"/>
    <property type="match status" value="1"/>
</dbReference>
<comment type="caution">
    <text evidence="8">The sequence shown here is derived from an EMBL/GenBank/DDBJ whole genome shotgun (WGS) entry which is preliminary data.</text>
</comment>
<dbReference type="PIRSF" id="PIRSF000865">
    <property type="entry name" value="Lipoprotein_lipase_LIPH"/>
    <property type="match status" value="1"/>
</dbReference>
<evidence type="ECO:0000256" key="3">
    <source>
        <dbReference type="ARBA" id="ARBA00022525"/>
    </source>
</evidence>
<name>A0ABD2MPA6_9CUCU</name>
<gene>
    <name evidence="8" type="ORF">HHI36_007249</name>
</gene>
<dbReference type="InterPro" id="IPR013818">
    <property type="entry name" value="Lipase"/>
</dbReference>
<evidence type="ECO:0000256" key="5">
    <source>
        <dbReference type="RuleBase" id="RU004262"/>
    </source>
</evidence>
<dbReference type="GO" id="GO:0005576">
    <property type="term" value="C:extracellular region"/>
    <property type="evidence" value="ECO:0007669"/>
    <property type="project" value="UniProtKB-SubCell"/>
</dbReference>
<proteinExistence type="inferred from homology"/>
<evidence type="ECO:0000256" key="6">
    <source>
        <dbReference type="SAM" id="MobiDB-lite"/>
    </source>
</evidence>
<dbReference type="Gene3D" id="3.40.50.1820">
    <property type="entry name" value="alpha/beta hydrolase"/>
    <property type="match status" value="1"/>
</dbReference>
<dbReference type="InterPro" id="IPR016272">
    <property type="entry name" value="Lipase_LIPH"/>
</dbReference>
<dbReference type="InterPro" id="IPR029058">
    <property type="entry name" value="AB_hydrolase_fold"/>
</dbReference>
<dbReference type="PANTHER" id="PTHR11610">
    <property type="entry name" value="LIPASE"/>
    <property type="match status" value="1"/>
</dbReference>
<feature type="binding site" evidence="4">
    <location>
        <position position="194"/>
    </location>
    <ligand>
        <name>Ca(2+)</name>
        <dbReference type="ChEBI" id="CHEBI:29108"/>
    </ligand>
</feature>
<organism evidence="8 9">
    <name type="scientific">Cryptolaemus montrouzieri</name>
    <dbReference type="NCBI Taxonomy" id="559131"/>
    <lineage>
        <taxon>Eukaryota</taxon>
        <taxon>Metazoa</taxon>
        <taxon>Ecdysozoa</taxon>
        <taxon>Arthropoda</taxon>
        <taxon>Hexapoda</taxon>
        <taxon>Insecta</taxon>
        <taxon>Pterygota</taxon>
        <taxon>Neoptera</taxon>
        <taxon>Endopterygota</taxon>
        <taxon>Coleoptera</taxon>
        <taxon>Polyphaga</taxon>
        <taxon>Cucujiformia</taxon>
        <taxon>Coccinelloidea</taxon>
        <taxon>Coccinellidae</taxon>
        <taxon>Scymninae</taxon>
        <taxon>Scymnini</taxon>
        <taxon>Cryptolaemus</taxon>
    </lineage>
</organism>
<reference evidence="8 9" key="1">
    <citation type="journal article" date="2021" name="BMC Biol.">
        <title>Horizontally acquired antibacterial genes associated with adaptive radiation of ladybird beetles.</title>
        <authorList>
            <person name="Li H.S."/>
            <person name="Tang X.F."/>
            <person name="Huang Y.H."/>
            <person name="Xu Z.Y."/>
            <person name="Chen M.L."/>
            <person name="Du X.Y."/>
            <person name="Qiu B.Y."/>
            <person name="Chen P.T."/>
            <person name="Zhang W."/>
            <person name="Slipinski A."/>
            <person name="Escalona H.E."/>
            <person name="Waterhouse R.M."/>
            <person name="Zwick A."/>
            <person name="Pang H."/>
        </authorList>
    </citation>
    <scope>NUCLEOTIDE SEQUENCE [LARGE SCALE GENOMIC DNA]</scope>
    <source>
        <strain evidence="8">SYSU2018</strain>
    </source>
</reference>
<comment type="subcellular location">
    <subcellularLocation>
        <location evidence="1">Secreted</location>
    </subcellularLocation>
</comment>
<dbReference type="InterPro" id="IPR000734">
    <property type="entry name" value="TAG_lipase"/>
</dbReference>
<keyword evidence="4" id="KW-0106">Calcium</keyword>
<evidence type="ECO:0000256" key="4">
    <source>
        <dbReference type="PIRSR" id="PIRSR000865-2"/>
    </source>
</evidence>
<dbReference type="Proteomes" id="UP001516400">
    <property type="component" value="Unassembled WGS sequence"/>
</dbReference>
<feature type="domain" description="Lipase" evidence="7">
    <location>
        <begin position="7"/>
        <end position="338"/>
    </location>
</feature>
<dbReference type="PANTHER" id="PTHR11610:SF173">
    <property type="entry name" value="LIPASE DOMAIN-CONTAINING PROTEIN-RELATED"/>
    <property type="match status" value="1"/>
</dbReference>
<dbReference type="Pfam" id="PF00151">
    <property type="entry name" value="Lipase"/>
    <property type="match status" value="1"/>
</dbReference>
<dbReference type="AlphaFoldDB" id="A0ABD2MPA6"/>
<sequence>MILYSECFEDIGCIEVTKEWYHPKFRPVNYKPLARHVIKTEFLLIGSDDSDTLVFEKASARESSINNAGFQKGEDVIIAIHDFTSNGYSGWIKHLGSAVLAKYPMNLISVDWEAGAEPPFDQAIANARVVALEIIVFINVLLSMGTPKDDIQLVGHGVGAHIAGYVGQEIVGLKKISGLDPTGPRFQYMPEVVRLHPECARYVEILHTDYFQDLSQGTEEYLGHADFFINNANKQPGCHEVKHHSILKLGRQELLPGQILPGCSHKRAFKYFIESIENRDCIFVGVQCPSYKEFVKGQCTNCMSDTDEDICITFGLSSKHNITFNQSYYLDTASESPFCLFTYAISIELDTDKHTYEGYFEMFLTDEDNHVANLSFPDQENRIRSFKPKSDNTFIYYASHPKLERLKEARLKWNSKRSLMGKLKMKKNDIPVKKVIIEPVTRGPISSTLFKPVDCGDTNEIPNGVYRTFKAYEVIPKHKLPKVESTTTLTTETTTTVKKKWKIKKSGTKTKKKEKKKKEV</sequence>
<evidence type="ECO:0000256" key="1">
    <source>
        <dbReference type="ARBA" id="ARBA00004613"/>
    </source>
</evidence>
<dbReference type="EMBL" id="JABFTP020000021">
    <property type="protein sequence ID" value="KAL3268122.1"/>
    <property type="molecule type" value="Genomic_DNA"/>
</dbReference>
<feature type="compositionally biased region" description="Basic residues" evidence="6">
    <location>
        <begin position="497"/>
        <end position="520"/>
    </location>
</feature>
<evidence type="ECO:0000259" key="7">
    <source>
        <dbReference type="Pfam" id="PF00151"/>
    </source>
</evidence>
<evidence type="ECO:0000313" key="8">
    <source>
        <dbReference type="EMBL" id="KAL3268122.1"/>
    </source>
</evidence>
<keyword evidence="9" id="KW-1185">Reference proteome</keyword>
<accession>A0ABD2MPA6</accession>
<protein>
    <recommendedName>
        <fullName evidence="7">Lipase domain-containing protein</fullName>
    </recommendedName>
</protein>
<evidence type="ECO:0000256" key="2">
    <source>
        <dbReference type="ARBA" id="ARBA00010701"/>
    </source>
</evidence>
<comment type="similarity">
    <text evidence="2 5">Belongs to the AB hydrolase superfamily. Lipase family.</text>
</comment>
<keyword evidence="3" id="KW-0964">Secreted</keyword>
<feature type="region of interest" description="Disordered" evidence="6">
    <location>
        <begin position="490"/>
        <end position="520"/>
    </location>
</feature>